<feature type="transmembrane region" description="Helical" evidence="1">
    <location>
        <begin position="222"/>
        <end position="242"/>
    </location>
</feature>
<dbReference type="SUPFAM" id="SSF109604">
    <property type="entry name" value="HD-domain/PDEase-like"/>
    <property type="match status" value="1"/>
</dbReference>
<feature type="transmembrane region" description="Helical" evidence="1">
    <location>
        <begin position="34"/>
        <end position="56"/>
    </location>
</feature>
<dbReference type="Gene3D" id="1.10.3210.10">
    <property type="entry name" value="Hypothetical protein af1432"/>
    <property type="match status" value="1"/>
</dbReference>
<keyword evidence="4" id="KW-1185">Reference proteome</keyword>
<feature type="transmembrane region" description="Helical" evidence="1">
    <location>
        <begin position="132"/>
        <end position="149"/>
    </location>
</feature>
<evidence type="ECO:0000259" key="2">
    <source>
        <dbReference type="PROSITE" id="PS51832"/>
    </source>
</evidence>
<evidence type="ECO:0000313" key="3">
    <source>
        <dbReference type="EMBL" id="QJC54516.1"/>
    </source>
</evidence>
<dbReference type="CDD" id="cd00077">
    <property type="entry name" value="HDc"/>
    <property type="match status" value="1"/>
</dbReference>
<name>A0A6H2H516_9BACL</name>
<feature type="transmembrane region" description="Helical" evidence="1">
    <location>
        <begin position="169"/>
        <end position="186"/>
    </location>
</feature>
<dbReference type="SMART" id="SM00471">
    <property type="entry name" value="HDc"/>
    <property type="match status" value="1"/>
</dbReference>
<dbReference type="Proteomes" id="UP000502136">
    <property type="component" value="Chromosome"/>
</dbReference>
<feature type="transmembrane region" description="Helical" evidence="1">
    <location>
        <begin position="198"/>
        <end position="216"/>
    </location>
</feature>
<gene>
    <name evidence="3" type="ORF">HGI30_20830</name>
</gene>
<reference evidence="3 4" key="1">
    <citation type="submission" date="2020-04" db="EMBL/GenBank/DDBJ databases">
        <title>Novel Paenibacillus strain UniB2 isolated from commercial digestive syrup.</title>
        <authorList>
            <person name="Thorat V."/>
            <person name="Kirdat K."/>
            <person name="Tiwarekar B."/>
            <person name="Yadav A."/>
        </authorList>
    </citation>
    <scope>NUCLEOTIDE SEQUENCE [LARGE SCALE GENOMIC DNA]</scope>
    <source>
        <strain evidence="3 4">UniB2</strain>
    </source>
</reference>
<evidence type="ECO:0000256" key="1">
    <source>
        <dbReference type="SAM" id="Phobius"/>
    </source>
</evidence>
<dbReference type="EMBL" id="CP051428">
    <property type="protein sequence ID" value="QJC54516.1"/>
    <property type="molecule type" value="Genomic_DNA"/>
</dbReference>
<evidence type="ECO:0000313" key="4">
    <source>
        <dbReference type="Proteomes" id="UP000502136"/>
    </source>
</evidence>
<organism evidence="3 4">
    <name type="scientific">Paenibacillus albicereus</name>
    <dbReference type="NCBI Taxonomy" id="2726185"/>
    <lineage>
        <taxon>Bacteria</taxon>
        <taxon>Bacillati</taxon>
        <taxon>Bacillota</taxon>
        <taxon>Bacilli</taxon>
        <taxon>Bacillales</taxon>
        <taxon>Paenibacillaceae</taxon>
        <taxon>Paenibacillus</taxon>
    </lineage>
</organism>
<protein>
    <submittedName>
        <fullName evidence="3">HD-GYP domain-containing protein</fullName>
    </submittedName>
</protein>
<dbReference type="InterPro" id="IPR003607">
    <property type="entry name" value="HD/PDEase_dom"/>
</dbReference>
<sequence>MMAVALVSFLLPLGMFLALRESGGLDPRLHAPTIHFYIVGGVSFLALLLAAALGYAGIRLRNLGIAFLSLAYISMTGLLLLHGLATPGFLMDHNSVQGVSSQLGILAAAGWIWLSSLPVARRLILRLGNAPRWLIPAYSALLLAFLVFSLQGPHTMHDWALDLQGSRPVLTGLVLALLAHAAWSYARNYRSARMPLQLGILYGCGWMAAGQVVMVTGEPWRLSWWLYHVLLLLSLGSVAWGLGRQLAGSRGSLSAALRALYRSTPQEWLQKCISPSVEDLIQATEQKDGYTAGHNYRVALYALKLGEKMGLAAEQLLAIGQGAIVHDVGKLYVPEAILNKPAALSPEERQVVELHPVRGYELCRNLGFMRQELAVVRSHHERWDGGGYPDRLEAEQIPLPARIAAVADVYDALTSQRAYRRAMTPEQALAFIGAESGRHFDPSCVAAWLELAREEPEFFVRMAQEEQRPAFGRSRALPGHPPYMT</sequence>
<dbReference type="AlphaFoldDB" id="A0A6H2H516"/>
<dbReference type="PANTHER" id="PTHR43155:SF2">
    <property type="entry name" value="CYCLIC DI-GMP PHOSPHODIESTERASE PA4108"/>
    <property type="match status" value="1"/>
</dbReference>
<dbReference type="Pfam" id="PF13487">
    <property type="entry name" value="HD_5"/>
    <property type="match status" value="1"/>
</dbReference>
<proteinExistence type="predicted"/>
<dbReference type="PROSITE" id="PS51832">
    <property type="entry name" value="HD_GYP"/>
    <property type="match status" value="1"/>
</dbReference>
<feature type="transmembrane region" description="Helical" evidence="1">
    <location>
        <begin position="63"/>
        <end position="81"/>
    </location>
</feature>
<feature type="transmembrane region" description="Helical" evidence="1">
    <location>
        <begin position="101"/>
        <end position="120"/>
    </location>
</feature>
<feature type="domain" description="HD-GYP" evidence="2">
    <location>
        <begin position="269"/>
        <end position="464"/>
    </location>
</feature>
<dbReference type="PANTHER" id="PTHR43155">
    <property type="entry name" value="CYCLIC DI-GMP PHOSPHODIESTERASE PA4108-RELATED"/>
    <property type="match status" value="1"/>
</dbReference>
<dbReference type="InterPro" id="IPR037522">
    <property type="entry name" value="HD_GYP_dom"/>
</dbReference>
<keyword evidence="1" id="KW-1133">Transmembrane helix</keyword>
<accession>A0A6H2H516</accession>
<keyword evidence="1" id="KW-0812">Transmembrane</keyword>
<keyword evidence="1" id="KW-0472">Membrane</keyword>
<dbReference type="KEGG" id="palr:HGI30_20830"/>